<protein>
    <recommendedName>
        <fullName evidence="3">Gfo/Idh/MocA-like oxidoreductase N-terminal domain-containing protein</fullName>
    </recommendedName>
</protein>
<dbReference type="PANTHER" id="PTHR43708">
    <property type="entry name" value="CONSERVED EXPRESSED OXIDOREDUCTASE (EUROFUNG)"/>
    <property type="match status" value="1"/>
</dbReference>
<evidence type="ECO:0000259" key="3">
    <source>
        <dbReference type="Pfam" id="PF01408"/>
    </source>
</evidence>
<comment type="similarity">
    <text evidence="1">Belongs to the Gfo/Idh/MocA family.</text>
</comment>
<dbReference type="SUPFAM" id="SSF55347">
    <property type="entry name" value="Glyceraldehyde-3-phosphate dehydrogenase-like, C-terminal domain"/>
    <property type="match status" value="1"/>
</dbReference>
<name>A0ABD3HG78_9MARC</name>
<organism evidence="4 5">
    <name type="scientific">Riccia sorocarpa</name>
    <dbReference type="NCBI Taxonomy" id="122646"/>
    <lineage>
        <taxon>Eukaryota</taxon>
        <taxon>Viridiplantae</taxon>
        <taxon>Streptophyta</taxon>
        <taxon>Embryophyta</taxon>
        <taxon>Marchantiophyta</taxon>
        <taxon>Marchantiopsida</taxon>
        <taxon>Marchantiidae</taxon>
        <taxon>Marchantiales</taxon>
        <taxon>Ricciaceae</taxon>
        <taxon>Riccia</taxon>
    </lineage>
</organism>
<reference evidence="4 5" key="1">
    <citation type="submission" date="2024-09" db="EMBL/GenBank/DDBJ databases">
        <title>Chromosome-scale assembly of Riccia sorocarpa.</title>
        <authorList>
            <person name="Paukszto L."/>
        </authorList>
    </citation>
    <scope>NUCLEOTIDE SEQUENCE [LARGE SCALE GENOMIC DNA]</scope>
    <source>
        <strain evidence="4">LP-2024</strain>
        <tissue evidence="4">Aerial parts of the thallus</tissue>
    </source>
</reference>
<evidence type="ECO:0000313" key="5">
    <source>
        <dbReference type="Proteomes" id="UP001633002"/>
    </source>
</evidence>
<comment type="caution">
    <text evidence="4">The sequence shown here is derived from an EMBL/GenBank/DDBJ whole genome shotgun (WGS) entry which is preliminary data.</text>
</comment>
<dbReference type="PANTHER" id="PTHR43708:SF5">
    <property type="entry name" value="CONSERVED EXPRESSED OXIDOREDUCTASE (EUROFUNG)-RELATED"/>
    <property type="match status" value="1"/>
</dbReference>
<sequence>MGGQVFHASVIEAVPQLKLLKVLERRTNLSPKRYPWVKVVYETGGIPEDEEIELVLIATPNLSHFDYAQQALKANKHVVADKPFTKQNWREEAEEPGSRILYDIGSHLIDQALVLFGILDMATAGALRKHTVGMNERRLSNNYYL</sequence>
<dbReference type="Proteomes" id="UP001633002">
    <property type="component" value="Unassembled WGS sequence"/>
</dbReference>
<feature type="domain" description="Gfo/Idh/MocA-like oxidoreductase N-terminal" evidence="3">
    <location>
        <begin position="3"/>
        <end position="86"/>
    </location>
</feature>
<gene>
    <name evidence="4" type="ORF">R1sor_016220</name>
</gene>
<dbReference type="Gene3D" id="3.40.50.720">
    <property type="entry name" value="NAD(P)-binding Rossmann-like Domain"/>
    <property type="match status" value="1"/>
</dbReference>
<dbReference type="InterPro" id="IPR036291">
    <property type="entry name" value="NAD(P)-bd_dom_sf"/>
</dbReference>
<keyword evidence="5" id="KW-1185">Reference proteome</keyword>
<dbReference type="SUPFAM" id="SSF51735">
    <property type="entry name" value="NAD(P)-binding Rossmann-fold domains"/>
    <property type="match status" value="1"/>
</dbReference>
<evidence type="ECO:0000256" key="2">
    <source>
        <dbReference type="ARBA" id="ARBA00023002"/>
    </source>
</evidence>
<dbReference type="Pfam" id="PF01408">
    <property type="entry name" value="GFO_IDH_MocA"/>
    <property type="match status" value="1"/>
</dbReference>
<dbReference type="AlphaFoldDB" id="A0ABD3HG78"/>
<keyword evidence="2" id="KW-0560">Oxidoreductase</keyword>
<dbReference type="InterPro" id="IPR051317">
    <property type="entry name" value="Gfo/Idh/MocA_oxidoreduct"/>
</dbReference>
<proteinExistence type="inferred from homology"/>
<accession>A0ABD3HG78</accession>
<dbReference type="Gene3D" id="3.30.360.10">
    <property type="entry name" value="Dihydrodipicolinate Reductase, domain 2"/>
    <property type="match status" value="1"/>
</dbReference>
<dbReference type="InterPro" id="IPR000683">
    <property type="entry name" value="Gfo/Idh/MocA-like_OxRdtase_N"/>
</dbReference>
<evidence type="ECO:0000256" key="1">
    <source>
        <dbReference type="ARBA" id="ARBA00010928"/>
    </source>
</evidence>
<dbReference type="GO" id="GO:0016491">
    <property type="term" value="F:oxidoreductase activity"/>
    <property type="evidence" value="ECO:0007669"/>
    <property type="project" value="UniProtKB-KW"/>
</dbReference>
<evidence type="ECO:0000313" key="4">
    <source>
        <dbReference type="EMBL" id="KAL3689911.1"/>
    </source>
</evidence>
<dbReference type="EMBL" id="JBJQOH010000004">
    <property type="protein sequence ID" value="KAL3689911.1"/>
    <property type="molecule type" value="Genomic_DNA"/>
</dbReference>